<comment type="caution">
    <text evidence="2">The sequence shown here is derived from an EMBL/GenBank/DDBJ whole genome shotgun (WGS) entry which is preliminary data.</text>
</comment>
<feature type="transmembrane region" description="Helical" evidence="1">
    <location>
        <begin position="78"/>
        <end position="100"/>
    </location>
</feature>
<gene>
    <name evidence="2" type="ORF">DMP10_05155</name>
</gene>
<keyword evidence="1" id="KW-1133">Transmembrane helix</keyword>
<proteinExistence type="predicted"/>
<dbReference type="AlphaFoldDB" id="A0A3N0ATU3"/>
<reference evidence="2 3" key="1">
    <citation type="journal article" date="2019" name="Microbiol. Resour. Announc.">
        <title>Draft Genome Sequences of Type Strains of Gordonibacter faecihominis, Paraeggerthella hongkongensis, Parvibacter caecicola,Slackia equolifaciens, Slackia faecicanis, and Slackia isoflavoniconvertens.</title>
        <authorList>
            <person name="Danylec N."/>
            <person name="Stoll D.A."/>
            <person name="Dotsch A."/>
            <person name="Huch M."/>
        </authorList>
    </citation>
    <scope>NUCLEOTIDE SEQUENCE [LARGE SCALE GENOMIC DNA]</scope>
    <source>
        <strain evidence="2 3">DSM 18785</strain>
    </source>
</reference>
<name>A0A3N0ATU3_9ACTN</name>
<keyword evidence="3" id="KW-1185">Reference proteome</keyword>
<feature type="transmembrane region" description="Helical" evidence="1">
    <location>
        <begin position="106"/>
        <end position="131"/>
    </location>
</feature>
<evidence type="ECO:0000256" key="1">
    <source>
        <dbReference type="SAM" id="Phobius"/>
    </source>
</evidence>
<keyword evidence="1" id="KW-0812">Transmembrane</keyword>
<evidence type="ECO:0000313" key="2">
    <source>
        <dbReference type="EMBL" id="RNL38307.1"/>
    </source>
</evidence>
<dbReference type="Proteomes" id="UP000278327">
    <property type="component" value="Unassembled WGS sequence"/>
</dbReference>
<accession>A0A3N0ATU3</accession>
<dbReference type="EMBL" id="QICA01000007">
    <property type="protein sequence ID" value="RNL38307.1"/>
    <property type="molecule type" value="Genomic_DNA"/>
</dbReference>
<feature type="transmembrane region" description="Helical" evidence="1">
    <location>
        <begin position="37"/>
        <end position="57"/>
    </location>
</feature>
<dbReference type="RefSeq" id="WP_117283844.1">
    <property type="nucleotide sequence ID" value="NZ_JAMTCE010000008.1"/>
</dbReference>
<evidence type="ECO:0000313" key="3">
    <source>
        <dbReference type="Proteomes" id="UP000278327"/>
    </source>
</evidence>
<organism evidence="2 3">
    <name type="scientific">Adlercreutzia equolifaciens subsp. celatus DSM 18785</name>
    <dbReference type="NCBI Taxonomy" id="1121021"/>
    <lineage>
        <taxon>Bacteria</taxon>
        <taxon>Bacillati</taxon>
        <taxon>Actinomycetota</taxon>
        <taxon>Coriobacteriia</taxon>
        <taxon>Eggerthellales</taxon>
        <taxon>Eggerthellaceae</taxon>
        <taxon>Adlercreutzia</taxon>
    </lineage>
</organism>
<sequence length="151" mass="16625">MFKVRSKYLLLIAAAVWLIAGSQVARMGIEAIAAGNGNLWLLLIGIPATFVVFHMMFSKLVGKHAARIRSYGEEKMHVLKFFDVRGYLIMAVMMGGGIALRSFHLVPGWFIAFFYTGLGIALALAGVGFLVHYLRRDGYITCPVTGKVREG</sequence>
<protein>
    <submittedName>
        <fullName evidence="2">Uncharacterized protein</fullName>
    </submittedName>
</protein>
<keyword evidence="1" id="KW-0472">Membrane</keyword>